<dbReference type="RefSeq" id="WP_196102941.1">
    <property type="nucleotide sequence ID" value="NZ_CP064942.1"/>
</dbReference>
<dbReference type="EMBL" id="CP064942">
    <property type="protein sequence ID" value="QPH53732.1"/>
    <property type="molecule type" value="Genomic_DNA"/>
</dbReference>
<keyword evidence="4" id="KW-1185">Reference proteome</keyword>
<evidence type="ECO:0000313" key="3">
    <source>
        <dbReference type="EMBL" id="QPH53732.1"/>
    </source>
</evidence>
<organism evidence="3 4">
    <name type="scientific">Pontivivens ytuae</name>
    <dbReference type="NCBI Taxonomy" id="2789856"/>
    <lineage>
        <taxon>Bacteria</taxon>
        <taxon>Pseudomonadati</taxon>
        <taxon>Pseudomonadota</taxon>
        <taxon>Alphaproteobacteria</taxon>
        <taxon>Rhodobacterales</taxon>
        <taxon>Paracoccaceae</taxon>
        <taxon>Pontivivens</taxon>
    </lineage>
</organism>
<reference evidence="3 4" key="1">
    <citation type="submission" date="2020-11" db="EMBL/GenBank/DDBJ databases">
        <title>Description of Pontivivens ytuae sp. nov. isolated from deep sea sediment of Mariana Trench.</title>
        <authorList>
            <person name="Wang Z."/>
            <person name="Sun Q.-L."/>
            <person name="Xu X.-D."/>
            <person name="Tang Y.-Z."/>
            <person name="Zhang J."/>
        </authorList>
    </citation>
    <scope>NUCLEOTIDE SEQUENCE [LARGE SCALE GENOMIC DNA]</scope>
    <source>
        <strain evidence="3 4">MT2928</strain>
    </source>
</reference>
<accession>A0A7S9LR34</accession>
<dbReference type="AlphaFoldDB" id="A0A7S9LR34"/>
<feature type="region of interest" description="Disordered" evidence="1">
    <location>
        <begin position="24"/>
        <end position="50"/>
    </location>
</feature>
<evidence type="ECO:0000256" key="2">
    <source>
        <dbReference type="SAM" id="SignalP"/>
    </source>
</evidence>
<evidence type="ECO:0000256" key="1">
    <source>
        <dbReference type="SAM" id="MobiDB-lite"/>
    </source>
</evidence>
<keyword evidence="2" id="KW-0732">Signal</keyword>
<protein>
    <submittedName>
        <fullName evidence="3">Uncharacterized protein</fullName>
    </submittedName>
</protein>
<evidence type="ECO:0000313" key="4">
    <source>
        <dbReference type="Proteomes" id="UP000594800"/>
    </source>
</evidence>
<feature type="chain" id="PRO_5032718958" evidence="2">
    <location>
        <begin position="22"/>
        <end position="68"/>
    </location>
</feature>
<proteinExistence type="predicted"/>
<name>A0A7S9LR34_9RHOB</name>
<gene>
    <name evidence="3" type="ORF">I0K15_18445</name>
</gene>
<dbReference type="KEGG" id="poz:I0K15_18445"/>
<sequence>MMLYPALILTLTVSAAINMMAESLTRETAPHGSQRPRNEKRPAGRARRFGRLTGMSPSAWVAQNKAGA</sequence>
<feature type="signal peptide" evidence="2">
    <location>
        <begin position="1"/>
        <end position="21"/>
    </location>
</feature>
<dbReference type="Proteomes" id="UP000594800">
    <property type="component" value="Chromosome"/>
</dbReference>